<dbReference type="Proteomes" id="UP001374893">
    <property type="component" value="Chromosome"/>
</dbReference>
<reference evidence="2 3" key="1">
    <citation type="submission" date="2021-06" db="EMBL/GenBank/DDBJ databases">
        <title>Complete genome of Haloferula helveola possessing various polysaccharide degrading enzymes.</title>
        <authorList>
            <person name="Takami H."/>
            <person name="Huang C."/>
            <person name="Hamasaki K."/>
        </authorList>
    </citation>
    <scope>NUCLEOTIDE SEQUENCE [LARGE SCALE GENOMIC DNA]</scope>
    <source>
        <strain evidence="2 3">CN-1</strain>
    </source>
</reference>
<evidence type="ECO:0000313" key="3">
    <source>
        <dbReference type="Proteomes" id="UP001374893"/>
    </source>
</evidence>
<dbReference type="EMBL" id="AP024702">
    <property type="protein sequence ID" value="BCX50216.1"/>
    <property type="molecule type" value="Genomic_DNA"/>
</dbReference>
<keyword evidence="3" id="KW-1185">Reference proteome</keyword>
<organism evidence="2 3">
    <name type="scientific">Haloferula helveola</name>
    <dbReference type="NCBI Taxonomy" id="490095"/>
    <lineage>
        <taxon>Bacteria</taxon>
        <taxon>Pseudomonadati</taxon>
        <taxon>Verrucomicrobiota</taxon>
        <taxon>Verrucomicrobiia</taxon>
        <taxon>Verrucomicrobiales</taxon>
        <taxon>Verrucomicrobiaceae</taxon>
        <taxon>Haloferula</taxon>
    </lineage>
</organism>
<sequence>MGSWDTTSFGNDAACDWLAELLDSGSMAMIDDALDSVLSSGDEPIESPAGEEAVAACEVLAWIQGRPGPSSDETEGLEDWVDEQEPDEDDGRLRRARRAIDRIFNHPCELREAWEESADFDEWRKSLTDLKGRLADS</sequence>
<proteinExistence type="predicted"/>
<protein>
    <recommendedName>
        <fullName evidence="4">DUF4259 domain-containing protein</fullName>
    </recommendedName>
</protein>
<dbReference type="Pfam" id="PF14078">
    <property type="entry name" value="DUF4259"/>
    <property type="match status" value="1"/>
</dbReference>
<gene>
    <name evidence="2" type="ORF">HAHE_41240</name>
</gene>
<evidence type="ECO:0008006" key="4">
    <source>
        <dbReference type="Google" id="ProtNLM"/>
    </source>
</evidence>
<feature type="region of interest" description="Disordered" evidence="1">
    <location>
        <begin position="65"/>
        <end position="93"/>
    </location>
</feature>
<name>A0ABN6H962_9BACT</name>
<evidence type="ECO:0000256" key="1">
    <source>
        <dbReference type="SAM" id="MobiDB-lite"/>
    </source>
</evidence>
<evidence type="ECO:0000313" key="2">
    <source>
        <dbReference type="EMBL" id="BCX50216.1"/>
    </source>
</evidence>
<accession>A0ABN6H962</accession>
<feature type="compositionally biased region" description="Acidic residues" evidence="1">
    <location>
        <begin position="72"/>
        <end position="90"/>
    </location>
</feature>
<dbReference type="RefSeq" id="WP_338687172.1">
    <property type="nucleotide sequence ID" value="NZ_AP024702.1"/>
</dbReference>
<dbReference type="InterPro" id="IPR025355">
    <property type="entry name" value="DUF4259"/>
</dbReference>